<dbReference type="Pfam" id="PF00990">
    <property type="entry name" value="GGDEF"/>
    <property type="match status" value="1"/>
</dbReference>
<keyword evidence="3" id="KW-1185">Reference proteome</keyword>
<dbReference type="CDD" id="cd01948">
    <property type="entry name" value="EAL"/>
    <property type="match status" value="1"/>
</dbReference>
<gene>
    <name evidence="2" type="ORF">KQ929_04095</name>
</gene>
<dbReference type="Gene3D" id="3.30.70.270">
    <property type="match status" value="1"/>
</dbReference>
<dbReference type="PROSITE" id="PS50883">
    <property type="entry name" value="EAL"/>
    <property type="match status" value="1"/>
</dbReference>
<dbReference type="InterPro" id="IPR050706">
    <property type="entry name" value="Cyclic-di-GMP_PDE-like"/>
</dbReference>
<sequence length="555" mass="63544">MNELVNNNQLALYLSENKIKEITELAVILFAHLKSDLAILKIETNTFSQDYYTWNQCFIYEKIAHDNISVKDWMLNIEGYQPKTLSGCYLENTNKEKVFVNLTAKKNEGNEKAQYSIVLTDISAFINEEKERANCLISTLPDSELSKKVLNAITHNIADNNKTILVCLSVRNLTFISTVYGNSFTNDILKRIIYKINDVCSTYDFVAKLESGNILCCLQFVPVQEGYDEAWKSYVTNLINNIQLSLRNNTESITPVICAGCLMYDDENNDVVTVLKFLEIAHSESKEINGDNIIFSNTDNIKKHEDRLKMMTLITEAIENDNFSLVYQPKYNFNMSSISGVEALIRWSHKEYGFISPAQFIPVAEKSDLIFRITDWVIKSVFLLSSKMQTITFSINLSGKDFDNPDLFNQIERYLNLYSTNPENITFEITEGVIISNPASVRRTLLLLKEKGFNIHIDDFGTGYSSLGYLREFPFNAIKIDRSFIKDIEKNEQDARIVKSIISLGKAFNLQVIAEGVETVKQFTILKNMGCDEVQGYYYSRPLDRENLTHFLSNQ</sequence>
<dbReference type="SUPFAM" id="SSF141868">
    <property type="entry name" value="EAL domain-like"/>
    <property type="match status" value="1"/>
</dbReference>
<name>A0ABX8JVZ3_9ENTR</name>
<feature type="domain" description="EAL" evidence="1">
    <location>
        <begin position="307"/>
        <end position="555"/>
    </location>
</feature>
<dbReference type="SUPFAM" id="SSF55073">
    <property type="entry name" value="Nucleotide cyclase"/>
    <property type="match status" value="1"/>
</dbReference>
<evidence type="ECO:0000313" key="2">
    <source>
        <dbReference type="EMBL" id="QWW80445.1"/>
    </source>
</evidence>
<organism evidence="2 3">
    <name type="scientific">Leclercia pneumoniae</name>
    <dbReference type="NCBI Taxonomy" id="2815358"/>
    <lineage>
        <taxon>Bacteria</taxon>
        <taxon>Pseudomonadati</taxon>
        <taxon>Pseudomonadota</taxon>
        <taxon>Gammaproteobacteria</taxon>
        <taxon>Enterobacterales</taxon>
        <taxon>Enterobacteriaceae</taxon>
        <taxon>Leclercia</taxon>
    </lineage>
</organism>
<dbReference type="RefSeq" id="WP_207292310.1">
    <property type="nucleotide sequence ID" value="NZ_CP071383.1"/>
</dbReference>
<proteinExistence type="predicted"/>
<dbReference type="InterPro" id="IPR001633">
    <property type="entry name" value="EAL_dom"/>
</dbReference>
<dbReference type="InterPro" id="IPR035919">
    <property type="entry name" value="EAL_sf"/>
</dbReference>
<evidence type="ECO:0000313" key="3">
    <source>
        <dbReference type="Proteomes" id="UP000683497"/>
    </source>
</evidence>
<protein>
    <submittedName>
        <fullName evidence="2">EAL domain-containing protein</fullName>
    </submittedName>
</protein>
<reference evidence="2 3" key="1">
    <citation type="submission" date="2021-06" db="EMBL/GenBank/DDBJ databases">
        <title>Leclercia pneumoniae sp. nov.</title>
        <authorList>
            <person name="Hoenemann M."/>
            <person name="Viehweger A."/>
            <person name="Dietze N."/>
        </authorList>
    </citation>
    <scope>NUCLEOTIDE SEQUENCE [LARGE SCALE GENOMIC DNA]</scope>
    <source>
        <strain evidence="3">49125</strain>
    </source>
</reference>
<dbReference type="InterPro" id="IPR043128">
    <property type="entry name" value="Rev_trsase/Diguanyl_cyclase"/>
</dbReference>
<dbReference type="InterPro" id="IPR000160">
    <property type="entry name" value="GGDEF_dom"/>
</dbReference>
<dbReference type="Gene3D" id="3.20.20.450">
    <property type="entry name" value="EAL domain"/>
    <property type="match status" value="1"/>
</dbReference>
<dbReference type="Proteomes" id="UP000683497">
    <property type="component" value="Chromosome"/>
</dbReference>
<dbReference type="PANTHER" id="PTHR33121:SF71">
    <property type="entry name" value="OXYGEN SENSOR PROTEIN DOSP"/>
    <property type="match status" value="1"/>
</dbReference>
<dbReference type="SMART" id="SM00052">
    <property type="entry name" value="EAL"/>
    <property type="match status" value="1"/>
</dbReference>
<dbReference type="PANTHER" id="PTHR33121">
    <property type="entry name" value="CYCLIC DI-GMP PHOSPHODIESTERASE PDEF"/>
    <property type="match status" value="1"/>
</dbReference>
<evidence type="ECO:0000259" key="1">
    <source>
        <dbReference type="PROSITE" id="PS50883"/>
    </source>
</evidence>
<dbReference type="EMBL" id="CP076838">
    <property type="protein sequence ID" value="QWW80445.1"/>
    <property type="molecule type" value="Genomic_DNA"/>
</dbReference>
<accession>A0ABX8JVZ3</accession>
<dbReference type="Pfam" id="PF00563">
    <property type="entry name" value="EAL"/>
    <property type="match status" value="1"/>
</dbReference>
<dbReference type="InterPro" id="IPR029787">
    <property type="entry name" value="Nucleotide_cyclase"/>
</dbReference>